<comment type="caution">
    <text evidence="1">The sequence shown here is derived from an EMBL/GenBank/DDBJ whole genome shotgun (WGS) entry which is preliminary data.</text>
</comment>
<reference evidence="1" key="1">
    <citation type="journal article" date="2014" name="Front. Microbiol.">
        <title>High frequency of phylogenetically diverse reductive dehalogenase-homologous genes in deep subseafloor sedimentary metagenomes.</title>
        <authorList>
            <person name="Kawai M."/>
            <person name="Futagami T."/>
            <person name="Toyoda A."/>
            <person name="Takaki Y."/>
            <person name="Nishi S."/>
            <person name="Hori S."/>
            <person name="Arai W."/>
            <person name="Tsubouchi T."/>
            <person name="Morono Y."/>
            <person name="Uchiyama I."/>
            <person name="Ito T."/>
            <person name="Fujiyama A."/>
            <person name="Inagaki F."/>
            <person name="Takami H."/>
        </authorList>
    </citation>
    <scope>NUCLEOTIDE SEQUENCE</scope>
    <source>
        <strain evidence="1">Expedition CK06-06</strain>
    </source>
</reference>
<dbReference type="EMBL" id="BARW01025149">
    <property type="protein sequence ID" value="GAJ05440.1"/>
    <property type="molecule type" value="Genomic_DNA"/>
</dbReference>
<evidence type="ECO:0000313" key="1">
    <source>
        <dbReference type="EMBL" id="GAJ05440.1"/>
    </source>
</evidence>
<dbReference type="AlphaFoldDB" id="X1VF59"/>
<organism evidence="1">
    <name type="scientific">marine sediment metagenome</name>
    <dbReference type="NCBI Taxonomy" id="412755"/>
    <lineage>
        <taxon>unclassified sequences</taxon>
        <taxon>metagenomes</taxon>
        <taxon>ecological metagenomes</taxon>
    </lineage>
</organism>
<sequence length="41" mass="4535">MANEEALGSVKKSIEDSLTNLTNAINDTFAKFSEEDTEEKN</sequence>
<gene>
    <name evidence="1" type="ORF">S12H4_41294</name>
</gene>
<accession>X1VF59</accession>
<protein>
    <submittedName>
        <fullName evidence="1">Uncharacterized protein</fullName>
    </submittedName>
</protein>
<name>X1VF59_9ZZZZ</name>
<proteinExistence type="predicted"/>